<dbReference type="EMBL" id="LSRX01001219">
    <property type="protein sequence ID" value="OLP82161.1"/>
    <property type="molecule type" value="Genomic_DNA"/>
</dbReference>
<organism evidence="1 2">
    <name type="scientific">Symbiodinium microadriaticum</name>
    <name type="common">Dinoflagellate</name>
    <name type="synonym">Zooxanthella microadriatica</name>
    <dbReference type="NCBI Taxonomy" id="2951"/>
    <lineage>
        <taxon>Eukaryota</taxon>
        <taxon>Sar</taxon>
        <taxon>Alveolata</taxon>
        <taxon>Dinophyceae</taxon>
        <taxon>Suessiales</taxon>
        <taxon>Symbiodiniaceae</taxon>
        <taxon>Symbiodinium</taxon>
    </lineage>
</organism>
<evidence type="ECO:0000313" key="1">
    <source>
        <dbReference type="EMBL" id="OLP82161.1"/>
    </source>
</evidence>
<dbReference type="AlphaFoldDB" id="A0A1Q9CGV4"/>
<reference evidence="1 2" key="1">
    <citation type="submission" date="2016-02" db="EMBL/GenBank/DDBJ databases">
        <title>Genome analysis of coral dinoflagellate symbionts highlights evolutionary adaptations to a symbiotic lifestyle.</title>
        <authorList>
            <person name="Aranda M."/>
            <person name="Li Y."/>
            <person name="Liew Y.J."/>
            <person name="Baumgarten S."/>
            <person name="Simakov O."/>
            <person name="Wilson M."/>
            <person name="Piel J."/>
            <person name="Ashoor H."/>
            <person name="Bougouffa S."/>
            <person name="Bajic V.B."/>
            <person name="Ryu T."/>
            <person name="Ravasi T."/>
            <person name="Bayer T."/>
            <person name="Micklem G."/>
            <person name="Kim H."/>
            <person name="Bhak J."/>
            <person name="Lajeunesse T.C."/>
            <person name="Voolstra C.R."/>
        </authorList>
    </citation>
    <scope>NUCLEOTIDE SEQUENCE [LARGE SCALE GENOMIC DNA]</scope>
    <source>
        <strain evidence="1 2">CCMP2467</strain>
    </source>
</reference>
<dbReference type="OrthoDB" id="411029at2759"/>
<dbReference type="OMA" id="ELFWEHH"/>
<keyword evidence="2" id="KW-1185">Reference proteome</keyword>
<proteinExistence type="predicted"/>
<evidence type="ECO:0000313" key="2">
    <source>
        <dbReference type="Proteomes" id="UP000186817"/>
    </source>
</evidence>
<accession>A0A1Q9CGV4</accession>
<protein>
    <submittedName>
        <fullName evidence="1">Uncharacterized protein</fullName>
    </submittedName>
</protein>
<name>A0A1Q9CGV4_SYMMI</name>
<comment type="caution">
    <text evidence="1">The sequence shown here is derived from an EMBL/GenBank/DDBJ whole genome shotgun (WGS) entry which is preliminary data.</text>
</comment>
<dbReference type="Proteomes" id="UP000186817">
    <property type="component" value="Unassembled WGS sequence"/>
</dbReference>
<gene>
    <name evidence="1" type="ORF">AK812_SmicGene37203</name>
</gene>
<sequence>MPRLLRYICALAVLRAAVGAGASGEDQENQCALQLTTKEVPPFVVRGTDPCVPVAGQQVVVGSREEFEYVPSALEKEWTEHVRKGQICDLALKQKEKAALWLNYSTAVFKPIAGQLARDPEPDEAEVLSYFLDKDKKRQYIEPLSGVARHPHAICPGTGDVDKFDIRYLVLGSHCGRAEPKPRTKLFDLGCTTNAGGDFLSMNYDHGSGLGPSIPLFFNMFKDRCLEFDDIYGWEARSMDQAKWWDPVPDEIRERTRFYNVPVEETPCAQSINGVYAQKGSFLHMLKQTAKQEDYVVVKVDIDGGPELNIMEAIARHPELSSLVDEIFFEYHFWFDGRSFGWGDISQERDVDSALDLMKRLRLAGIRSHFWI</sequence>